<evidence type="ECO:0000256" key="6">
    <source>
        <dbReference type="ARBA" id="ARBA00023015"/>
    </source>
</evidence>
<feature type="compositionally biased region" description="Basic and acidic residues" evidence="9">
    <location>
        <begin position="287"/>
        <end position="309"/>
    </location>
</feature>
<keyword evidence="5" id="KW-0678">Repressor</keyword>
<dbReference type="InterPro" id="IPR013734">
    <property type="entry name" value="TF_Nrm1/Whi5"/>
</dbReference>
<feature type="compositionally biased region" description="Basic and acidic residues" evidence="9">
    <location>
        <begin position="85"/>
        <end position="95"/>
    </location>
</feature>
<organism evidence="10">
    <name type="scientific">Gaeumannomyces tritici (strain R3-111a-1)</name>
    <name type="common">Wheat and barley take-all root rot fungus</name>
    <name type="synonym">Gaeumannomyces graminis var. tritici</name>
    <dbReference type="NCBI Taxonomy" id="644352"/>
    <lineage>
        <taxon>Eukaryota</taxon>
        <taxon>Fungi</taxon>
        <taxon>Dikarya</taxon>
        <taxon>Ascomycota</taxon>
        <taxon>Pezizomycotina</taxon>
        <taxon>Sordariomycetes</taxon>
        <taxon>Sordariomycetidae</taxon>
        <taxon>Magnaporthales</taxon>
        <taxon>Magnaporthaceae</taxon>
        <taxon>Gaeumannomyces</taxon>
    </lineage>
</organism>
<protein>
    <recommendedName>
        <fullName evidence="13">Cyclin-dependent kinase</fullName>
    </recommendedName>
</protein>
<dbReference type="AlphaFoldDB" id="J3NKS7"/>
<evidence type="ECO:0008006" key="13">
    <source>
        <dbReference type="Google" id="ProtNLM"/>
    </source>
</evidence>
<dbReference type="Pfam" id="PF08528">
    <property type="entry name" value="Whi5"/>
    <property type="match status" value="1"/>
</dbReference>
<reference evidence="12" key="1">
    <citation type="submission" date="2010-07" db="EMBL/GenBank/DDBJ databases">
        <title>The genome sequence of Gaeumannomyces graminis var. tritici strain R3-111a-1.</title>
        <authorList>
            <consortium name="The Broad Institute Genome Sequencing Platform"/>
            <person name="Ma L.-J."/>
            <person name="Dead R."/>
            <person name="Young S."/>
            <person name="Zeng Q."/>
            <person name="Koehrsen M."/>
            <person name="Alvarado L."/>
            <person name="Berlin A."/>
            <person name="Chapman S.B."/>
            <person name="Chen Z."/>
            <person name="Freedman E."/>
            <person name="Gellesch M."/>
            <person name="Goldberg J."/>
            <person name="Griggs A."/>
            <person name="Gujja S."/>
            <person name="Heilman E.R."/>
            <person name="Heiman D."/>
            <person name="Hepburn T."/>
            <person name="Howarth C."/>
            <person name="Jen D."/>
            <person name="Larson L."/>
            <person name="Mehta T."/>
            <person name="Neiman D."/>
            <person name="Pearson M."/>
            <person name="Roberts A."/>
            <person name="Saif S."/>
            <person name="Shea T."/>
            <person name="Shenoy N."/>
            <person name="Sisk P."/>
            <person name="Stolte C."/>
            <person name="Sykes S."/>
            <person name="Walk T."/>
            <person name="White J."/>
            <person name="Yandava C."/>
            <person name="Haas B."/>
            <person name="Nusbaum C."/>
            <person name="Birren B."/>
        </authorList>
    </citation>
    <scope>NUCLEOTIDE SEQUENCE [LARGE SCALE GENOMIC DNA]</scope>
    <source>
        <strain evidence="12">R3-111a-1</strain>
    </source>
</reference>
<proteinExistence type="inferred from homology"/>
<reference evidence="11" key="4">
    <citation type="journal article" date="2015" name="G3 (Bethesda)">
        <title>Genome sequences of three phytopathogenic species of the Magnaporthaceae family of fungi.</title>
        <authorList>
            <person name="Okagaki L.H."/>
            <person name="Nunes C.C."/>
            <person name="Sailsbery J."/>
            <person name="Clay B."/>
            <person name="Brown D."/>
            <person name="John T."/>
            <person name="Oh Y."/>
            <person name="Young N."/>
            <person name="Fitzgerald M."/>
            <person name="Haas B.J."/>
            <person name="Zeng Q."/>
            <person name="Young S."/>
            <person name="Adiconis X."/>
            <person name="Fan L."/>
            <person name="Levin J.Z."/>
            <person name="Mitchell T.K."/>
            <person name="Okubara P.A."/>
            <person name="Farman M.L."/>
            <person name="Kohn L.M."/>
            <person name="Birren B."/>
            <person name="Ma L.-J."/>
            <person name="Dean R.A."/>
        </authorList>
    </citation>
    <scope>NUCLEOTIDE SEQUENCE</scope>
    <source>
        <strain evidence="11">R3-111a-1</strain>
    </source>
</reference>
<keyword evidence="12" id="KW-1185">Reference proteome</keyword>
<evidence type="ECO:0000256" key="5">
    <source>
        <dbReference type="ARBA" id="ARBA00022491"/>
    </source>
</evidence>
<feature type="region of interest" description="Disordered" evidence="9">
    <location>
        <begin position="1"/>
        <end position="181"/>
    </location>
</feature>
<feature type="region of interest" description="Disordered" evidence="9">
    <location>
        <begin position="214"/>
        <end position="356"/>
    </location>
</feature>
<keyword evidence="7" id="KW-0804">Transcription</keyword>
<evidence type="ECO:0000256" key="8">
    <source>
        <dbReference type="ARBA" id="ARBA00023242"/>
    </source>
</evidence>
<dbReference type="RefSeq" id="XP_009217903.1">
    <property type="nucleotide sequence ID" value="XM_009219639.1"/>
</dbReference>
<dbReference type="GeneID" id="20342326"/>
<accession>J3NKS7</accession>
<feature type="compositionally biased region" description="Basic and acidic residues" evidence="9">
    <location>
        <begin position="110"/>
        <end position="119"/>
    </location>
</feature>
<evidence type="ECO:0000256" key="7">
    <source>
        <dbReference type="ARBA" id="ARBA00023163"/>
    </source>
</evidence>
<evidence type="ECO:0000313" key="11">
    <source>
        <dbReference type="EnsemblFungi" id="EJT81894"/>
    </source>
</evidence>
<feature type="compositionally biased region" description="Low complexity" evidence="9">
    <location>
        <begin position="151"/>
        <end position="170"/>
    </location>
</feature>
<gene>
    <name evidence="11" type="primary">20342326</name>
    <name evidence="10" type="ORF">GGTG_01868</name>
</gene>
<name>J3NKS7_GAET3</name>
<evidence type="ECO:0000256" key="2">
    <source>
        <dbReference type="ARBA" id="ARBA00004496"/>
    </source>
</evidence>
<evidence type="ECO:0000256" key="4">
    <source>
        <dbReference type="ARBA" id="ARBA00022490"/>
    </source>
</evidence>
<keyword evidence="8" id="KW-0539">Nucleus</keyword>
<dbReference type="GO" id="GO:0005737">
    <property type="term" value="C:cytoplasm"/>
    <property type="evidence" value="ECO:0007669"/>
    <property type="project" value="UniProtKB-SubCell"/>
</dbReference>
<evidence type="ECO:0000256" key="3">
    <source>
        <dbReference type="ARBA" id="ARBA00006922"/>
    </source>
</evidence>
<dbReference type="eggNOG" id="ENOG502T64N">
    <property type="taxonomic scope" value="Eukaryota"/>
</dbReference>
<dbReference type="HOGENOM" id="CLU_746056_0_0_1"/>
<evidence type="ECO:0000313" key="10">
    <source>
        <dbReference type="EMBL" id="EJT81894.1"/>
    </source>
</evidence>
<evidence type="ECO:0000256" key="1">
    <source>
        <dbReference type="ARBA" id="ARBA00004123"/>
    </source>
</evidence>
<evidence type="ECO:0000256" key="9">
    <source>
        <dbReference type="SAM" id="MobiDB-lite"/>
    </source>
</evidence>
<dbReference type="Proteomes" id="UP000006039">
    <property type="component" value="Unassembled WGS sequence"/>
</dbReference>
<comment type="subcellular location">
    <subcellularLocation>
        <location evidence="2">Cytoplasm</location>
    </subcellularLocation>
    <subcellularLocation>
        <location evidence="1">Nucleus</location>
    </subcellularLocation>
</comment>
<dbReference type="STRING" id="644352.J3NKS7"/>
<feature type="compositionally biased region" description="Polar residues" evidence="9">
    <location>
        <begin position="96"/>
        <end position="108"/>
    </location>
</feature>
<sequence>MNVPAASSPKRRVLGPLDVNRSSPAPPMATGAKFAGAAASASPLKLSATSRPTLPTEQEQPRKRPFASMAGTAAASHQQQPVKKACMDPEVKDETPTSSDESTQQEQPESIERDADTRQRSPSPAESSVFDMSGVDTTQATALTEPDVEDPAATLPYPAPATSAPAPARRPQSRTEATRQKAEMIRLRLSLAAYKVRTGQTDVPLERLQMIRPASAGLSGSRPSSAAETAAVRAPHRCSIASTLSSDSRHDGVSPRPAIARVHPPPFVFSVPSETAPATRRASGDNQEVRRDPPAQESRQEQQQDEKMPAHPGPRLGTFPAPQPPRIPSLAAPPPIMIPSGPGSEAAAGLIRSPLRGPAADGLLELMKSSQ</sequence>
<dbReference type="VEuPathDB" id="FungiDB:GGTG_01868"/>
<reference evidence="10" key="2">
    <citation type="submission" date="2010-07" db="EMBL/GenBank/DDBJ databases">
        <authorList>
            <consortium name="The Broad Institute Genome Sequencing Platform"/>
            <consortium name="Broad Institute Genome Sequencing Center for Infectious Disease"/>
            <person name="Ma L.-J."/>
            <person name="Dead R."/>
            <person name="Young S."/>
            <person name="Zeng Q."/>
            <person name="Koehrsen M."/>
            <person name="Alvarado L."/>
            <person name="Berlin A."/>
            <person name="Chapman S.B."/>
            <person name="Chen Z."/>
            <person name="Freedman E."/>
            <person name="Gellesch M."/>
            <person name="Goldberg J."/>
            <person name="Griggs A."/>
            <person name="Gujja S."/>
            <person name="Heilman E.R."/>
            <person name="Heiman D."/>
            <person name="Hepburn T."/>
            <person name="Howarth C."/>
            <person name="Jen D."/>
            <person name="Larson L."/>
            <person name="Mehta T."/>
            <person name="Neiman D."/>
            <person name="Pearson M."/>
            <person name="Roberts A."/>
            <person name="Saif S."/>
            <person name="Shea T."/>
            <person name="Shenoy N."/>
            <person name="Sisk P."/>
            <person name="Stolte C."/>
            <person name="Sykes S."/>
            <person name="Walk T."/>
            <person name="White J."/>
            <person name="Yandava C."/>
            <person name="Haas B."/>
            <person name="Nusbaum C."/>
            <person name="Birren B."/>
        </authorList>
    </citation>
    <scope>NUCLEOTIDE SEQUENCE</scope>
    <source>
        <strain evidence="10">R3-111a-1</strain>
    </source>
</reference>
<comment type="similarity">
    <text evidence="3">Belongs to the WHI5/NRM1 family.</text>
</comment>
<dbReference type="GO" id="GO:0005634">
    <property type="term" value="C:nucleus"/>
    <property type="evidence" value="ECO:0007669"/>
    <property type="project" value="UniProtKB-SubCell"/>
</dbReference>
<feature type="compositionally biased region" description="Pro residues" evidence="9">
    <location>
        <begin position="321"/>
        <end position="337"/>
    </location>
</feature>
<reference evidence="10" key="3">
    <citation type="submission" date="2010-09" db="EMBL/GenBank/DDBJ databases">
        <title>Annotation of Gaeumannomyces graminis var. tritici R3-111a-1.</title>
        <authorList>
            <consortium name="The Broad Institute Genome Sequencing Platform"/>
            <person name="Ma L.-J."/>
            <person name="Dead R."/>
            <person name="Young S.K."/>
            <person name="Zeng Q."/>
            <person name="Gargeya S."/>
            <person name="Fitzgerald M."/>
            <person name="Haas B."/>
            <person name="Abouelleil A."/>
            <person name="Alvarado L."/>
            <person name="Arachchi H.M."/>
            <person name="Berlin A."/>
            <person name="Brown A."/>
            <person name="Chapman S.B."/>
            <person name="Chen Z."/>
            <person name="Dunbar C."/>
            <person name="Freedman E."/>
            <person name="Gearin G."/>
            <person name="Gellesch M."/>
            <person name="Goldberg J."/>
            <person name="Griggs A."/>
            <person name="Gujja S."/>
            <person name="Heiman D."/>
            <person name="Howarth C."/>
            <person name="Larson L."/>
            <person name="Lui A."/>
            <person name="MacDonald P.J.P."/>
            <person name="Mehta T."/>
            <person name="Montmayeur A."/>
            <person name="Murphy C."/>
            <person name="Neiman D."/>
            <person name="Pearson M."/>
            <person name="Priest M."/>
            <person name="Roberts A."/>
            <person name="Saif S."/>
            <person name="Shea T."/>
            <person name="Shenoy N."/>
            <person name="Sisk P."/>
            <person name="Stolte C."/>
            <person name="Sykes S."/>
            <person name="Yandava C."/>
            <person name="Wortman J."/>
            <person name="Nusbaum C."/>
            <person name="Birren B."/>
        </authorList>
    </citation>
    <scope>NUCLEOTIDE SEQUENCE</scope>
    <source>
        <strain evidence="10">R3-111a-1</strain>
    </source>
</reference>
<evidence type="ECO:0000313" key="12">
    <source>
        <dbReference type="Proteomes" id="UP000006039"/>
    </source>
</evidence>
<feature type="compositionally biased region" description="Low complexity" evidence="9">
    <location>
        <begin position="29"/>
        <end position="50"/>
    </location>
</feature>
<dbReference type="OrthoDB" id="5345625at2759"/>
<dbReference type="EnsemblFungi" id="EJT81894">
    <property type="protein sequence ID" value="EJT81894"/>
    <property type="gene ID" value="GGTG_01868"/>
</dbReference>
<dbReference type="EMBL" id="GL385395">
    <property type="protein sequence ID" value="EJT81894.1"/>
    <property type="molecule type" value="Genomic_DNA"/>
</dbReference>
<keyword evidence="4" id="KW-0963">Cytoplasm</keyword>
<reference evidence="11" key="5">
    <citation type="submission" date="2018-04" db="UniProtKB">
        <authorList>
            <consortium name="EnsemblFungi"/>
        </authorList>
    </citation>
    <scope>IDENTIFICATION</scope>
    <source>
        <strain evidence="11">R3-111a-1</strain>
    </source>
</reference>
<keyword evidence="6" id="KW-0805">Transcription regulation</keyword>